<dbReference type="GO" id="GO:0005085">
    <property type="term" value="F:guanyl-nucleotide exchange factor activity"/>
    <property type="evidence" value="ECO:0007669"/>
    <property type="project" value="InterPro"/>
</dbReference>
<gene>
    <name evidence="2" type="ORF">ACOC_LOCUS8568</name>
</gene>
<sequence>MLSEVQITEIQQILGEAVNSLVKHFYSEKHTKSELAHLLCGEHGLVNAIEQAFQFGRYSSVWSFRQPSPWDYVGKICFHCVLGMRYFQRFTLECDEKVCSWLMDLLRRRETKWSREQCELVTHALRLVHRISDRNALGKDAKFHVFILLTMFIRLLSDSSYSSSRDHMLSGFLQVMAWTPVTIQLYDEPSFLRTPSHLTYLSRLLDSLNEFNFNLDPSLTYGLV</sequence>
<accession>A0A0R3PSF6</accession>
<dbReference type="Proteomes" id="UP000267027">
    <property type="component" value="Unassembled WGS sequence"/>
</dbReference>
<dbReference type="InterPro" id="IPR047278">
    <property type="entry name" value="DEN5A/B"/>
</dbReference>
<organism evidence="4">
    <name type="scientific">Angiostrongylus costaricensis</name>
    <name type="common">Nematode worm</name>
    <dbReference type="NCBI Taxonomy" id="334426"/>
    <lineage>
        <taxon>Eukaryota</taxon>
        <taxon>Metazoa</taxon>
        <taxon>Ecdysozoa</taxon>
        <taxon>Nematoda</taxon>
        <taxon>Chromadorea</taxon>
        <taxon>Rhabditida</taxon>
        <taxon>Rhabditina</taxon>
        <taxon>Rhabditomorpha</taxon>
        <taxon>Strongyloidea</taxon>
        <taxon>Metastrongylidae</taxon>
        <taxon>Angiostrongylus</taxon>
    </lineage>
</organism>
<evidence type="ECO:0000313" key="3">
    <source>
        <dbReference type="Proteomes" id="UP000267027"/>
    </source>
</evidence>
<name>A0A0R3PSF6_ANGCS</name>
<dbReference type="EMBL" id="UYYA01004173">
    <property type="protein sequence ID" value="VDM60153.1"/>
    <property type="molecule type" value="Genomic_DNA"/>
</dbReference>
<dbReference type="PANTHER" id="PTHR46070">
    <property type="entry name" value="PINSTRIPE, ISOFORM A"/>
    <property type="match status" value="1"/>
</dbReference>
<reference evidence="2 3" key="2">
    <citation type="submission" date="2018-11" db="EMBL/GenBank/DDBJ databases">
        <authorList>
            <consortium name="Pathogen Informatics"/>
        </authorList>
    </citation>
    <scope>NUCLEOTIDE SEQUENCE [LARGE SCALE GENOMIC DNA]</scope>
    <source>
        <strain evidence="2 3">Costa Rica</strain>
    </source>
</reference>
<dbReference type="OrthoDB" id="6019893at2759"/>
<dbReference type="AlphaFoldDB" id="A0A0R3PSF6"/>
<feature type="domain" description="RUN" evidence="1">
    <location>
        <begin position="36"/>
        <end position="220"/>
    </location>
</feature>
<evidence type="ECO:0000313" key="4">
    <source>
        <dbReference type="WBParaSite" id="ACOC_0000856701-mRNA-1"/>
    </source>
</evidence>
<dbReference type="SUPFAM" id="SSF140741">
    <property type="entry name" value="RUN domain-like"/>
    <property type="match status" value="1"/>
</dbReference>
<keyword evidence="3" id="KW-1185">Reference proteome</keyword>
<dbReference type="GO" id="GO:0031267">
    <property type="term" value="F:small GTPase binding"/>
    <property type="evidence" value="ECO:0007669"/>
    <property type="project" value="InterPro"/>
</dbReference>
<dbReference type="OMA" id="QCELVTH"/>
<dbReference type="Gene3D" id="1.20.58.900">
    <property type="match status" value="1"/>
</dbReference>
<evidence type="ECO:0000313" key="2">
    <source>
        <dbReference type="EMBL" id="VDM60153.1"/>
    </source>
</evidence>
<proteinExistence type="predicted"/>
<dbReference type="PROSITE" id="PS50826">
    <property type="entry name" value="RUN"/>
    <property type="match status" value="1"/>
</dbReference>
<dbReference type="InterPro" id="IPR004012">
    <property type="entry name" value="Run_dom"/>
</dbReference>
<dbReference type="PANTHER" id="PTHR46070:SF1">
    <property type="entry name" value="PINSTRIPE, ISOFORM A"/>
    <property type="match status" value="1"/>
</dbReference>
<evidence type="ECO:0000259" key="1">
    <source>
        <dbReference type="PROSITE" id="PS50826"/>
    </source>
</evidence>
<dbReference type="InterPro" id="IPR037213">
    <property type="entry name" value="Run_dom_sf"/>
</dbReference>
<protein>
    <submittedName>
        <fullName evidence="4">RUN domain-containing protein</fullName>
    </submittedName>
</protein>
<dbReference type="WBParaSite" id="ACOC_0000856701-mRNA-1">
    <property type="protein sequence ID" value="ACOC_0000856701-mRNA-1"/>
    <property type="gene ID" value="ACOC_0000856701"/>
</dbReference>
<dbReference type="STRING" id="334426.A0A0R3PSF6"/>
<reference evidence="4" key="1">
    <citation type="submission" date="2017-02" db="UniProtKB">
        <authorList>
            <consortium name="WormBaseParasite"/>
        </authorList>
    </citation>
    <scope>IDENTIFICATION</scope>
</reference>